<evidence type="ECO:0000313" key="9">
    <source>
        <dbReference type="EMBL" id="APD72767.1"/>
    </source>
</evidence>
<feature type="signal peptide" evidence="7">
    <location>
        <begin position="1"/>
        <end position="22"/>
    </location>
</feature>
<name>A0A1J0R4J2_9TRYP</name>
<dbReference type="GO" id="GO:0005886">
    <property type="term" value="C:plasma membrane"/>
    <property type="evidence" value="ECO:0007669"/>
    <property type="project" value="UniProtKB-SubCell"/>
</dbReference>
<evidence type="ECO:0000256" key="4">
    <source>
        <dbReference type="ARBA" id="ARBA00023136"/>
    </source>
</evidence>
<evidence type="ECO:0000256" key="7">
    <source>
        <dbReference type="SAM" id="SignalP"/>
    </source>
</evidence>
<dbReference type="GO" id="GO:0042783">
    <property type="term" value="P:symbiont-mediated evasion of host immune response"/>
    <property type="evidence" value="ECO:0007669"/>
    <property type="project" value="InterPro"/>
</dbReference>
<evidence type="ECO:0000256" key="6">
    <source>
        <dbReference type="ARBA" id="ARBA00023288"/>
    </source>
</evidence>
<dbReference type="Pfam" id="PF00913">
    <property type="entry name" value="Trypan_glycop"/>
    <property type="match status" value="1"/>
</dbReference>
<keyword evidence="4" id="KW-0472">Membrane</keyword>
<protein>
    <submittedName>
        <fullName evidence="9">Variant surface glycoprotein 1125.1442</fullName>
    </submittedName>
</protein>
<accession>A0A1J0R4J2</accession>
<dbReference type="SUPFAM" id="SSF58087">
    <property type="entry name" value="Variant surface glycoprotein (N-terminal domain)"/>
    <property type="match status" value="1"/>
</dbReference>
<dbReference type="Gene3D" id="3.90.150.10">
    <property type="entry name" value="Variant Surface Glycoprotein, subunit A domain 1"/>
    <property type="match status" value="1"/>
</dbReference>
<evidence type="ECO:0000259" key="8">
    <source>
        <dbReference type="Pfam" id="PF00913"/>
    </source>
</evidence>
<comment type="subcellular location">
    <subcellularLocation>
        <location evidence="1">Cell membrane</location>
        <topology evidence="1">Lipid-anchor</topology>
        <topology evidence="1">GPI-anchor</topology>
    </subcellularLocation>
</comment>
<keyword evidence="7" id="KW-0732">Signal</keyword>
<organism evidence="9">
    <name type="scientific">Trypanosoma brucei</name>
    <dbReference type="NCBI Taxonomy" id="5691"/>
    <lineage>
        <taxon>Eukaryota</taxon>
        <taxon>Discoba</taxon>
        <taxon>Euglenozoa</taxon>
        <taxon>Kinetoplastea</taxon>
        <taxon>Metakinetoplastina</taxon>
        <taxon>Trypanosomatida</taxon>
        <taxon>Trypanosomatidae</taxon>
        <taxon>Trypanosoma</taxon>
    </lineage>
</organism>
<keyword evidence="2" id="KW-1003">Cell membrane</keyword>
<feature type="chain" id="PRO_5009615321" evidence="7">
    <location>
        <begin position="23"/>
        <end position="348"/>
    </location>
</feature>
<feature type="domain" description="Trypanosome variant surface glycoprotein A-type N-terminal" evidence="8">
    <location>
        <begin position="26"/>
        <end position="341"/>
    </location>
</feature>
<evidence type="ECO:0000256" key="3">
    <source>
        <dbReference type="ARBA" id="ARBA00022622"/>
    </source>
</evidence>
<dbReference type="EMBL" id="KX698811">
    <property type="protein sequence ID" value="APD72767.1"/>
    <property type="molecule type" value="Genomic_DNA"/>
</dbReference>
<sequence>MKRMRAELLGAAVLITNLLAEANHPGHGLNQAAWSKICTLATDLGKASNEAMRKVTTLVSLADRLEQTQLKWGIFVANSDDVGSATKTRILQTYFKRKAAAAAAQLGGEAITAALKATHAVSYGQGCLTDFLAIAVQTASGDKSCILDNSGSPVAAAKTLTGAQRATCSLELTEVTPTQYDLNLIDANGFKNALRQRSGSTTHQTHDSKQCPLLTAHTAWLAQAGALTADSELALSTIRVGRSNNSALTITDLHDVNTQRSGTKASWYKMFTALGGLKELNTNQNDNNTITGDDPDLQAPVLAIALRQEKPKGKDMKKEVEKLFSTNPAEKVNKLLQTVYSKKSDNTH</sequence>
<evidence type="ECO:0000256" key="2">
    <source>
        <dbReference type="ARBA" id="ARBA00022475"/>
    </source>
</evidence>
<dbReference type="GO" id="GO:0098552">
    <property type="term" value="C:side of membrane"/>
    <property type="evidence" value="ECO:0007669"/>
    <property type="project" value="UniProtKB-KW"/>
</dbReference>
<dbReference type="InterPro" id="IPR001812">
    <property type="entry name" value="Trypano_VSG_A_N_dom"/>
</dbReference>
<proteinExistence type="predicted"/>
<dbReference type="Gene3D" id="1.10.470.10">
    <property type="entry name" value="Variant Surface Glycoprotein, subunit A, domain 2"/>
    <property type="match status" value="1"/>
</dbReference>
<evidence type="ECO:0000256" key="5">
    <source>
        <dbReference type="ARBA" id="ARBA00023180"/>
    </source>
</evidence>
<keyword evidence="5" id="KW-0325">Glycoprotein</keyword>
<keyword evidence="6" id="KW-0449">Lipoprotein</keyword>
<reference evidence="9" key="1">
    <citation type="submission" date="2016-08" db="EMBL/GenBank/DDBJ databases">
        <title>VSG repertoire of Trypanosoma brucei EATRO 1125.</title>
        <authorList>
            <person name="Cross G.A."/>
        </authorList>
    </citation>
    <scope>NUCLEOTIDE SEQUENCE</scope>
    <source>
        <strain evidence="9">EATRO 1125</strain>
    </source>
</reference>
<dbReference type="AlphaFoldDB" id="A0A1J0R4J2"/>
<keyword evidence="3" id="KW-0336">GPI-anchor</keyword>
<evidence type="ECO:0000256" key="1">
    <source>
        <dbReference type="ARBA" id="ARBA00004609"/>
    </source>
</evidence>